<dbReference type="Proteomes" id="UP000555546">
    <property type="component" value="Unassembled WGS sequence"/>
</dbReference>
<feature type="transmembrane region" description="Helical" evidence="6">
    <location>
        <begin position="125"/>
        <end position="144"/>
    </location>
</feature>
<dbReference type="PANTHER" id="PTHR32322:SF2">
    <property type="entry name" value="EAMA DOMAIN-CONTAINING PROTEIN"/>
    <property type="match status" value="1"/>
</dbReference>
<keyword evidence="3 6" id="KW-0812">Transmembrane</keyword>
<feature type="transmembrane region" description="Helical" evidence="6">
    <location>
        <begin position="7"/>
        <end position="31"/>
    </location>
</feature>
<accession>A0A7W9AYQ7</accession>
<dbReference type="EMBL" id="JACIJG010000009">
    <property type="protein sequence ID" value="MBB5702861.1"/>
    <property type="molecule type" value="Genomic_DNA"/>
</dbReference>
<comment type="subcellular location">
    <subcellularLocation>
        <location evidence="1">Membrane</location>
        <topology evidence="1">Multi-pass membrane protein</topology>
    </subcellularLocation>
</comment>
<gene>
    <name evidence="8" type="ORF">FHS76_002750</name>
</gene>
<feature type="transmembrane region" description="Helical" evidence="6">
    <location>
        <begin position="221"/>
        <end position="243"/>
    </location>
</feature>
<evidence type="ECO:0000256" key="5">
    <source>
        <dbReference type="ARBA" id="ARBA00023136"/>
    </source>
</evidence>
<dbReference type="RefSeq" id="WP_183653405.1">
    <property type="nucleotide sequence ID" value="NZ_JACIJG010000009.1"/>
</dbReference>
<evidence type="ECO:0000256" key="2">
    <source>
        <dbReference type="ARBA" id="ARBA00007362"/>
    </source>
</evidence>
<dbReference type="Gene3D" id="1.10.3730.20">
    <property type="match status" value="1"/>
</dbReference>
<keyword evidence="9" id="KW-1185">Reference proteome</keyword>
<dbReference type="InterPro" id="IPR037185">
    <property type="entry name" value="EmrE-like"/>
</dbReference>
<feature type="transmembrane region" description="Helical" evidence="6">
    <location>
        <begin position="250"/>
        <end position="270"/>
    </location>
</feature>
<evidence type="ECO:0000256" key="3">
    <source>
        <dbReference type="ARBA" id="ARBA00022692"/>
    </source>
</evidence>
<dbReference type="InterPro" id="IPR050638">
    <property type="entry name" value="AA-Vitamin_Transporters"/>
</dbReference>
<keyword evidence="5 6" id="KW-0472">Membrane</keyword>
<comment type="caution">
    <text evidence="8">The sequence shown here is derived from an EMBL/GenBank/DDBJ whole genome shotgun (WGS) entry which is preliminary data.</text>
</comment>
<evidence type="ECO:0000256" key="6">
    <source>
        <dbReference type="SAM" id="Phobius"/>
    </source>
</evidence>
<feature type="domain" description="EamA" evidence="7">
    <location>
        <begin position="9"/>
        <end position="142"/>
    </location>
</feature>
<dbReference type="Pfam" id="PF00892">
    <property type="entry name" value="EamA"/>
    <property type="match status" value="2"/>
</dbReference>
<feature type="transmembrane region" description="Helical" evidence="6">
    <location>
        <begin position="37"/>
        <end position="60"/>
    </location>
</feature>
<feature type="transmembrane region" description="Helical" evidence="6">
    <location>
        <begin position="276"/>
        <end position="296"/>
    </location>
</feature>
<evidence type="ECO:0000259" key="7">
    <source>
        <dbReference type="Pfam" id="PF00892"/>
    </source>
</evidence>
<evidence type="ECO:0000256" key="4">
    <source>
        <dbReference type="ARBA" id="ARBA00022989"/>
    </source>
</evidence>
<feature type="transmembrane region" description="Helical" evidence="6">
    <location>
        <begin position="72"/>
        <end position="89"/>
    </location>
</feature>
<feature type="domain" description="EamA" evidence="7">
    <location>
        <begin position="159"/>
        <end position="293"/>
    </location>
</feature>
<feature type="transmembrane region" description="Helical" evidence="6">
    <location>
        <begin position="186"/>
        <end position="209"/>
    </location>
</feature>
<feature type="transmembrane region" description="Helical" evidence="6">
    <location>
        <begin position="156"/>
        <end position="174"/>
    </location>
</feature>
<dbReference type="AlphaFoldDB" id="A0A7W9AYQ7"/>
<dbReference type="GO" id="GO:0016020">
    <property type="term" value="C:membrane"/>
    <property type="evidence" value="ECO:0007669"/>
    <property type="project" value="UniProtKB-SubCell"/>
</dbReference>
<protein>
    <submittedName>
        <fullName evidence="8">DME family drug/metabolite transporter</fullName>
    </submittedName>
</protein>
<comment type="similarity">
    <text evidence="2">Belongs to the EamA transporter family.</text>
</comment>
<organism evidence="8 9">
    <name type="scientific">Brucella daejeonensis</name>
    <dbReference type="NCBI Taxonomy" id="659015"/>
    <lineage>
        <taxon>Bacteria</taxon>
        <taxon>Pseudomonadati</taxon>
        <taxon>Pseudomonadota</taxon>
        <taxon>Alphaproteobacteria</taxon>
        <taxon>Hyphomicrobiales</taxon>
        <taxon>Brucellaceae</taxon>
        <taxon>Brucella/Ochrobactrum group</taxon>
        <taxon>Brucella</taxon>
    </lineage>
</organism>
<dbReference type="SUPFAM" id="SSF103481">
    <property type="entry name" value="Multidrug resistance efflux transporter EmrE"/>
    <property type="match status" value="1"/>
</dbReference>
<name>A0A7W9AYQ7_9HYPH</name>
<dbReference type="InterPro" id="IPR000620">
    <property type="entry name" value="EamA_dom"/>
</dbReference>
<reference evidence="8 9" key="1">
    <citation type="submission" date="2020-08" db="EMBL/GenBank/DDBJ databases">
        <title>Genomic Encyclopedia of Type Strains, Phase IV (KMG-IV): sequencing the most valuable type-strain genomes for metagenomic binning, comparative biology and taxonomic classification.</title>
        <authorList>
            <person name="Goeker M."/>
        </authorList>
    </citation>
    <scope>NUCLEOTIDE SEQUENCE [LARGE SCALE GENOMIC DNA]</scope>
    <source>
        <strain evidence="8 9">DSM 26944</strain>
    </source>
</reference>
<sequence length="311" mass="31449">MQSSRDYFLGVAGILVASTVWGTTGTAATFAPEVSAAAIGAAAMGLGGLAQAAIAGRGILASRKTLAGQWRGLVLGAICVAIYPLAFYASMRLAGVTIGTVISLGSAPLLSAAVEYRQSGFRPTLRWLTGAAIGIIGMVLLSISEDSGTHAATGNDTLIGSLLGLVAGLTYALYSSCARQMMQGGISSTIAMGAIFGVGGLLLMPVLAATGGPFLASWNNAAVGLYMAFVPMFLGYVCFGYGLSRVETSVATTLTLFEPVVAAFFAAVIVGERLSALGWLGVVLVVACLVCITVPARAGKLRTAPSAPLSP</sequence>
<feature type="transmembrane region" description="Helical" evidence="6">
    <location>
        <begin position="95"/>
        <end position="113"/>
    </location>
</feature>
<keyword evidence="4 6" id="KW-1133">Transmembrane helix</keyword>
<evidence type="ECO:0000256" key="1">
    <source>
        <dbReference type="ARBA" id="ARBA00004141"/>
    </source>
</evidence>
<evidence type="ECO:0000313" key="9">
    <source>
        <dbReference type="Proteomes" id="UP000555546"/>
    </source>
</evidence>
<evidence type="ECO:0000313" key="8">
    <source>
        <dbReference type="EMBL" id="MBB5702861.1"/>
    </source>
</evidence>
<proteinExistence type="inferred from homology"/>
<dbReference type="PANTHER" id="PTHR32322">
    <property type="entry name" value="INNER MEMBRANE TRANSPORTER"/>
    <property type="match status" value="1"/>
</dbReference>